<dbReference type="OrthoDB" id="25571at2759"/>
<evidence type="ECO:0000259" key="6">
    <source>
        <dbReference type="Pfam" id="PF01336"/>
    </source>
</evidence>
<comment type="similarity">
    <text evidence="2">Belongs to the replication factor A protein 2 family.</text>
</comment>
<organism evidence="8 9">
    <name type="scientific">Pichia inconspicua</name>
    <dbReference type="NCBI Taxonomy" id="52247"/>
    <lineage>
        <taxon>Eukaryota</taxon>
        <taxon>Fungi</taxon>
        <taxon>Dikarya</taxon>
        <taxon>Ascomycota</taxon>
        <taxon>Saccharomycotina</taxon>
        <taxon>Pichiomycetes</taxon>
        <taxon>Pichiales</taxon>
        <taxon>Pichiaceae</taxon>
        <taxon>Pichia</taxon>
    </lineage>
</organism>
<sequence>MNYAAYSDGGFDPSSNNNGGSAGGFGSESNKPRWATQFISPVTIKMIKDATFENGPDAAFFTHGIELSYVRFVGMLRAIEEQETHRLLTVEDGTGSIQVRLWNREREGGDEYGEELKDEEEDDQDNVETELKLLQYVDIVATVKDFNQKAQVQVQNVNVITDFNIIPYHLLNVAKNYLTNKHGAIMTTTNTTTTAGESLFVGNDGTGSTAGVTGGTTTDRVIGCIREQSKSMPDGVPVNFIASTLELAIDDVQTAVAELHQEGLIFSTDDDDMYLPL</sequence>
<dbReference type="Pfam" id="PF01336">
    <property type="entry name" value="tRNA_anti-codon"/>
    <property type="match status" value="1"/>
</dbReference>
<reference evidence="8 9" key="1">
    <citation type="journal article" date="2019" name="Front. Genet.">
        <title>Whole-Genome Sequencing of the Opportunistic Yeast Pathogen Candida inconspicua Uncovers Its Hybrid Origin.</title>
        <authorList>
            <person name="Mixao V."/>
            <person name="Hansen A.P."/>
            <person name="Saus E."/>
            <person name="Boekhout T."/>
            <person name="Lass-Florl C."/>
            <person name="Gabaldon T."/>
        </authorList>
    </citation>
    <scope>NUCLEOTIDE SEQUENCE [LARGE SCALE GENOMIC DNA]</scope>
    <source>
        <strain evidence="8 9">CBS 180</strain>
    </source>
</reference>
<evidence type="ECO:0000256" key="1">
    <source>
        <dbReference type="ARBA" id="ARBA00004123"/>
    </source>
</evidence>
<dbReference type="Pfam" id="PF08784">
    <property type="entry name" value="RPA_C"/>
    <property type="match status" value="1"/>
</dbReference>
<dbReference type="PANTHER" id="PTHR13989:SF16">
    <property type="entry name" value="REPLICATION PROTEIN A2"/>
    <property type="match status" value="1"/>
</dbReference>
<dbReference type="STRING" id="52247.A0A4T0X1X8"/>
<dbReference type="AlphaFoldDB" id="A0A4T0X1X8"/>
<dbReference type="Proteomes" id="UP000307173">
    <property type="component" value="Unassembled WGS sequence"/>
</dbReference>
<evidence type="ECO:0000259" key="7">
    <source>
        <dbReference type="Pfam" id="PF08784"/>
    </source>
</evidence>
<comment type="caution">
    <text evidence="8">The sequence shown here is derived from an EMBL/GenBank/DDBJ whole genome shotgun (WGS) entry which is preliminary data.</text>
</comment>
<dbReference type="InterPro" id="IPR014892">
    <property type="entry name" value="RPA_C"/>
</dbReference>
<dbReference type="PANTHER" id="PTHR13989">
    <property type="entry name" value="REPLICATION PROTEIN A-RELATED"/>
    <property type="match status" value="1"/>
</dbReference>
<keyword evidence="9" id="KW-1185">Reference proteome</keyword>
<dbReference type="InterPro" id="IPR036388">
    <property type="entry name" value="WH-like_DNA-bd_sf"/>
</dbReference>
<evidence type="ECO:0000256" key="5">
    <source>
        <dbReference type="SAM" id="MobiDB-lite"/>
    </source>
</evidence>
<dbReference type="GO" id="GO:0005662">
    <property type="term" value="C:DNA replication factor A complex"/>
    <property type="evidence" value="ECO:0007669"/>
    <property type="project" value="TreeGrafter"/>
</dbReference>
<dbReference type="GO" id="GO:0000724">
    <property type="term" value="P:double-strand break repair via homologous recombination"/>
    <property type="evidence" value="ECO:0007669"/>
    <property type="project" value="TreeGrafter"/>
</dbReference>
<dbReference type="GO" id="GO:0035861">
    <property type="term" value="C:site of double-strand break"/>
    <property type="evidence" value="ECO:0007669"/>
    <property type="project" value="TreeGrafter"/>
</dbReference>
<evidence type="ECO:0008006" key="10">
    <source>
        <dbReference type="Google" id="ProtNLM"/>
    </source>
</evidence>
<protein>
    <recommendedName>
        <fullName evidence="10">Replication protein A C-terminal domain-containing protein</fullName>
    </recommendedName>
</protein>
<dbReference type="InterPro" id="IPR004365">
    <property type="entry name" value="NA-bd_OB_tRNA"/>
</dbReference>
<evidence type="ECO:0000313" key="9">
    <source>
        <dbReference type="Proteomes" id="UP000307173"/>
    </source>
</evidence>
<dbReference type="Gene3D" id="2.40.50.140">
    <property type="entry name" value="Nucleic acid-binding proteins"/>
    <property type="match status" value="1"/>
</dbReference>
<keyword evidence="3" id="KW-0238">DNA-binding</keyword>
<dbReference type="InterPro" id="IPR012340">
    <property type="entry name" value="NA-bd_OB-fold"/>
</dbReference>
<evidence type="ECO:0000256" key="3">
    <source>
        <dbReference type="ARBA" id="ARBA00023125"/>
    </source>
</evidence>
<dbReference type="GO" id="GO:0006260">
    <property type="term" value="P:DNA replication"/>
    <property type="evidence" value="ECO:0007669"/>
    <property type="project" value="TreeGrafter"/>
</dbReference>
<feature type="domain" description="OB" evidence="6">
    <location>
        <begin position="70"/>
        <end position="160"/>
    </location>
</feature>
<comment type="subcellular location">
    <subcellularLocation>
        <location evidence="1">Nucleus</location>
    </subcellularLocation>
</comment>
<dbReference type="SUPFAM" id="SSF50249">
    <property type="entry name" value="Nucleic acid-binding proteins"/>
    <property type="match status" value="1"/>
</dbReference>
<keyword evidence="4" id="KW-0539">Nucleus</keyword>
<dbReference type="Gene3D" id="1.10.10.10">
    <property type="entry name" value="Winged helix-like DNA-binding domain superfamily/Winged helix DNA-binding domain"/>
    <property type="match status" value="1"/>
</dbReference>
<gene>
    <name evidence="8" type="ORF">CANINC_002119</name>
</gene>
<evidence type="ECO:0000256" key="4">
    <source>
        <dbReference type="ARBA" id="ARBA00023242"/>
    </source>
</evidence>
<dbReference type="InterPro" id="IPR040260">
    <property type="entry name" value="RFA2-like"/>
</dbReference>
<dbReference type="InterPro" id="IPR036390">
    <property type="entry name" value="WH_DNA-bd_sf"/>
</dbReference>
<dbReference type="EMBL" id="SELW01000331">
    <property type="protein sequence ID" value="TID29162.1"/>
    <property type="molecule type" value="Genomic_DNA"/>
</dbReference>
<dbReference type="GO" id="GO:0006289">
    <property type="term" value="P:nucleotide-excision repair"/>
    <property type="evidence" value="ECO:0007669"/>
    <property type="project" value="TreeGrafter"/>
</dbReference>
<evidence type="ECO:0000313" key="8">
    <source>
        <dbReference type="EMBL" id="TID29162.1"/>
    </source>
</evidence>
<feature type="region of interest" description="Disordered" evidence="5">
    <location>
        <begin position="1"/>
        <end position="30"/>
    </location>
</feature>
<dbReference type="GO" id="GO:0000781">
    <property type="term" value="C:chromosome, telomeric region"/>
    <property type="evidence" value="ECO:0007669"/>
    <property type="project" value="TreeGrafter"/>
</dbReference>
<proteinExistence type="inferred from homology"/>
<name>A0A4T0X1X8_9ASCO</name>
<feature type="domain" description="Replication protein A C-terminal" evidence="7">
    <location>
        <begin position="186"/>
        <end position="272"/>
    </location>
</feature>
<accession>A0A4T0X1X8</accession>
<dbReference type="GO" id="GO:0003697">
    <property type="term" value="F:single-stranded DNA binding"/>
    <property type="evidence" value="ECO:0007669"/>
    <property type="project" value="TreeGrafter"/>
</dbReference>
<dbReference type="SUPFAM" id="SSF46785">
    <property type="entry name" value="Winged helix' DNA-binding domain"/>
    <property type="match status" value="1"/>
</dbReference>
<evidence type="ECO:0000256" key="2">
    <source>
        <dbReference type="ARBA" id="ARBA00007815"/>
    </source>
</evidence>